<dbReference type="AlphaFoldDB" id="A0A1E7FYU3"/>
<dbReference type="Proteomes" id="UP000095751">
    <property type="component" value="Unassembled WGS sequence"/>
</dbReference>
<feature type="compositionally biased region" description="Basic residues" evidence="1">
    <location>
        <begin position="45"/>
        <end position="54"/>
    </location>
</feature>
<keyword evidence="3" id="KW-1185">Reference proteome</keyword>
<proteinExistence type="predicted"/>
<evidence type="ECO:0000313" key="2">
    <source>
        <dbReference type="EMBL" id="OEU23321.1"/>
    </source>
</evidence>
<dbReference type="EMBL" id="KV784353">
    <property type="protein sequence ID" value="OEU23321.1"/>
    <property type="molecule type" value="Genomic_DNA"/>
</dbReference>
<dbReference type="OrthoDB" id="53556at2759"/>
<organism evidence="2 3">
    <name type="scientific">Fragilariopsis cylindrus CCMP1102</name>
    <dbReference type="NCBI Taxonomy" id="635003"/>
    <lineage>
        <taxon>Eukaryota</taxon>
        <taxon>Sar</taxon>
        <taxon>Stramenopiles</taxon>
        <taxon>Ochrophyta</taxon>
        <taxon>Bacillariophyta</taxon>
        <taxon>Bacillariophyceae</taxon>
        <taxon>Bacillariophycidae</taxon>
        <taxon>Bacillariales</taxon>
        <taxon>Bacillariaceae</taxon>
        <taxon>Fragilariopsis</taxon>
    </lineage>
</organism>
<evidence type="ECO:0000256" key="1">
    <source>
        <dbReference type="SAM" id="MobiDB-lite"/>
    </source>
</evidence>
<sequence>MIPIPSLLLLEECYPQNNDDVVVKEEKTADTDKDDQDSMKEIQYRRRRRRRRQQQHSPSTTNRLLQPLVPLRLRQVIEIEPQRRRRYDYDQFSNPKTRFWELQQHEERQQQSQHNNNNKNQGKLVVSIHRKSQLCIFLFTLIPFILVDEWSLLPAGTIFYITALSIAWENWMNELEQDQLFIQQLKYQRNKRNKLHYKIENAKFEYHILKNKPNIDIKVTINERGNNDKNDKNSKNNNFDPKWTIYADERRH</sequence>
<accession>A0A1E7FYU3</accession>
<protein>
    <submittedName>
        <fullName evidence="2">Uncharacterized protein</fullName>
    </submittedName>
</protein>
<reference evidence="2 3" key="1">
    <citation type="submission" date="2016-09" db="EMBL/GenBank/DDBJ databases">
        <title>Extensive genetic diversity and differential bi-allelic expression allows diatom success in the polar Southern Ocean.</title>
        <authorList>
            <consortium name="DOE Joint Genome Institute"/>
            <person name="Mock T."/>
            <person name="Otillar R.P."/>
            <person name="Strauss J."/>
            <person name="Dupont C."/>
            <person name="Frickenhaus S."/>
            <person name="Maumus F."/>
            <person name="Mcmullan M."/>
            <person name="Sanges R."/>
            <person name="Schmutz J."/>
            <person name="Toseland A."/>
            <person name="Valas R."/>
            <person name="Veluchamy A."/>
            <person name="Ward B.J."/>
            <person name="Allen A."/>
            <person name="Barry K."/>
            <person name="Falciatore A."/>
            <person name="Ferrante M."/>
            <person name="Fortunato A.E."/>
            <person name="Gloeckner G."/>
            <person name="Gruber A."/>
            <person name="Hipkin R."/>
            <person name="Janech M."/>
            <person name="Kroth P."/>
            <person name="Leese F."/>
            <person name="Lindquist E."/>
            <person name="Lyon B.R."/>
            <person name="Martin J."/>
            <person name="Mayer C."/>
            <person name="Parker M."/>
            <person name="Quesneville H."/>
            <person name="Raymond J."/>
            <person name="Uhlig C."/>
            <person name="Valentin K.U."/>
            <person name="Worden A.Z."/>
            <person name="Armbrust E.V."/>
            <person name="Bowler C."/>
            <person name="Green B."/>
            <person name="Moulton V."/>
            <person name="Van Oosterhout C."/>
            <person name="Grigoriev I."/>
        </authorList>
    </citation>
    <scope>NUCLEOTIDE SEQUENCE [LARGE SCALE GENOMIC DNA]</scope>
    <source>
        <strain evidence="2 3">CCMP1102</strain>
    </source>
</reference>
<feature type="region of interest" description="Disordered" evidence="1">
    <location>
        <begin position="26"/>
        <end position="61"/>
    </location>
</feature>
<feature type="region of interest" description="Disordered" evidence="1">
    <location>
        <begin position="224"/>
        <end position="252"/>
    </location>
</feature>
<feature type="compositionally biased region" description="Basic and acidic residues" evidence="1">
    <location>
        <begin position="225"/>
        <end position="234"/>
    </location>
</feature>
<gene>
    <name evidence="2" type="ORF">FRACYDRAFT_233492</name>
</gene>
<evidence type="ECO:0000313" key="3">
    <source>
        <dbReference type="Proteomes" id="UP000095751"/>
    </source>
</evidence>
<feature type="compositionally biased region" description="Basic and acidic residues" evidence="1">
    <location>
        <begin position="26"/>
        <end position="44"/>
    </location>
</feature>
<dbReference type="InParanoid" id="A0A1E7FYU3"/>
<dbReference type="KEGG" id="fcy:FRACYDRAFT_233492"/>
<name>A0A1E7FYU3_9STRA</name>